<dbReference type="Gene3D" id="3.30.1330.120">
    <property type="entry name" value="2-methylcitrate dehydratase PrpD"/>
    <property type="match status" value="1"/>
</dbReference>
<organism evidence="1 2">
    <name type="scientific">Karstenula rhodostoma CBS 690.94</name>
    <dbReference type="NCBI Taxonomy" id="1392251"/>
    <lineage>
        <taxon>Eukaryota</taxon>
        <taxon>Fungi</taxon>
        <taxon>Dikarya</taxon>
        <taxon>Ascomycota</taxon>
        <taxon>Pezizomycotina</taxon>
        <taxon>Dothideomycetes</taxon>
        <taxon>Pleosporomycetidae</taxon>
        <taxon>Pleosporales</taxon>
        <taxon>Massarineae</taxon>
        <taxon>Didymosphaeriaceae</taxon>
        <taxon>Karstenula</taxon>
    </lineage>
</organism>
<dbReference type="OrthoDB" id="10267976at2759"/>
<comment type="caution">
    <text evidence="1">The sequence shown here is derived from an EMBL/GenBank/DDBJ whole genome shotgun (WGS) entry which is preliminary data.</text>
</comment>
<dbReference type="EMBL" id="MU001495">
    <property type="protein sequence ID" value="KAF2448893.1"/>
    <property type="molecule type" value="Genomic_DNA"/>
</dbReference>
<evidence type="ECO:0000313" key="2">
    <source>
        <dbReference type="Proteomes" id="UP000799764"/>
    </source>
</evidence>
<protein>
    <submittedName>
        <fullName evidence="1">Uncharacterized protein</fullName>
    </submittedName>
</protein>
<dbReference type="SUPFAM" id="SSF103378">
    <property type="entry name" value="2-methylcitrate dehydratase PrpD"/>
    <property type="match status" value="1"/>
</dbReference>
<accession>A0A9P4PTA8</accession>
<keyword evidence="2" id="KW-1185">Reference proteome</keyword>
<name>A0A9P4PTA8_9PLEO</name>
<sequence length="164" mass="18455">MKNTSKPYPCGIVMHPVTDGAIQLSHQTHDKNSSLENVKSIELRGIPEVLVLTGKTSPPDRPRRQIQHLSRRSHRPLSWNWGRKVNVHVTTDEGVPTDAACVMLRYEDGTELEKHVEHAEGSMENPLTGAKLKEMFMGQVTLAIGTERAARACETFFRRSSWTI</sequence>
<evidence type="ECO:0000313" key="1">
    <source>
        <dbReference type="EMBL" id="KAF2448893.1"/>
    </source>
</evidence>
<reference evidence="1" key="1">
    <citation type="journal article" date="2020" name="Stud. Mycol.">
        <title>101 Dothideomycetes genomes: a test case for predicting lifestyles and emergence of pathogens.</title>
        <authorList>
            <person name="Haridas S."/>
            <person name="Albert R."/>
            <person name="Binder M."/>
            <person name="Bloem J."/>
            <person name="Labutti K."/>
            <person name="Salamov A."/>
            <person name="Andreopoulos B."/>
            <person name="Baker S."/>
            <person name="Barry K."/>
            <person name="Bills G."/>
            <person name="Bluhm B."/>
            <person name="Cannon C."/>
            <person name="Castanera R."/>
            <person name="Culley D."/>
            <person name="Daum C."/>
            <person name="Ezra D."/>
            <person name="Gonzalez J."/>
            <person name="Henrissat B."/>
            <person name="Kuo A."/>
            <person name="Liang C."/>
            <person name="Lipzen A."/>
            <person name="Lutzoni F."/>
            <person name="Magnuson J."/>
            <person name="Mondo S."/>
            <person name="Nolan M."/>
            <person name="Ohm R."/>
            <person name="Pangilinan J."/>
            <person name="Park H.-J."/>
            <person name="Ramirez L."/>
            <person name="Alfaro M."/>
            <person name="Sun H."/>
            <person name="Tritt A."/>
            <person name="Yoshinaga Y."/>
            <person name="Zwiers L.-H."/>
            <person name="Turgeon B."/>
            <person name="Goodwin S."/>
            <person name="Spatafora J."/>
            <person name="Crous P."/>
            <person name="Grigoriev I."/>
        </authorList>
    </citation>
    <scope>NUCLEOTIDE SEQUENCE</scope>
    <source>
        <strain evidence="1">CBS 690.94</strain>
    </source>
</reference>
<gene>
    <name evidence="1" type="ORF">P171DRAFT_481932</name>
</gene>
<proteinExistence type="predicted"/>
<dbReference type="InterPro" id="IPR042188">
    <property type="entry name" value="MmgE/PrpD_sf_2"/>
</dbReference>
<dbReference type="GO" id="GO:0016829">
    <property type="term" value="F:lyase activity"/>
    <property type="evidence" value="ECO:0007669"/>
    <property type="project" value="InterPro"/>
</dbReference>
<dbReference type="Proteomes" id="UP000799764">
    <property type="component" value="Unassembled WGS sequence"/>
</dbReference>
<dbReference type="InterPro" id="IPR036148">
    <property type="entry name" value="MmgE/PrpD_sf"/>
</dbReference>
<dbReference type="AlphaFoldDB" id="A0A9P4PTA8"/>